<sequence length="66" mass="7433">MYLPLHLWDEKSIFDPKKVGAGLVSKSVRSYQSKTKPALFTANQSKAIKIKQKPPFAGFFLPKNPI</sequence>
<reference evidence="1 2" key="1">
    <citation type="submission" date="2018-02" db="EMBL/GenBank/DDBJ databases">
        <authorList>
            <person name="Cohen D.B."/>
            <person name="Kent A.D."/>
        </authorList>
    </citation>
    <scope>NUCLEOTIDE SEQUENCE [LARGE SCALE GENOMIC DNA]</scope>
    <source>
        <strain evidence="1 2">CCAP 1448/3</strain>
    </source>
</reference>
<comment type="caution">
    <text evidence="1">The sequence shown here is derived from an EMBL/GenBank/DDBJ whole genome shotgun (WGS) entry which is preliminary data.</text>
</comment>
<dbReference type="Proteomes" id="UP000238762">
    <property type="component" value="Unassembled WGS sequence"/>
</dbReference>
<organism evidence="1 2">
    <name type="scientific">Merismopedia glauca CCAP 1448/3</name>
    <dbReference type="NCBI Taxonomy" id="1296344"/>
    <lineage>
        <taxon>Bacteria</taxon>
        <taxon>Bacillati</taxon>
        <taxon>Cyanobacteriota</taxon>
        <taxon>Cyanophyceae</taxon>
        <taxon>Synechococcales</taxon>
        <taxon>Merismopediaceae</taxon>
        <taxon>Merismopedia</taxon>
    </lineage>
</organism>
<protein>
    <submittedName>
        <fullName evidence="1">Uncharacterized protein</fullName>
    </submittedName>
</protein>
<evidence type="ECO:0000313" key="1">
    <source>
        <dbReference type="EMBL" id="PSB02496.1"/>
    </source>
</evidence>
<reference evidence="1 2" key="2">
    <citation type="submission" date="2018-03" db="EMBL/GenBank/DDBJ databases">
        <title>The ancient ancestry and fast evolution of plastids.</title>
        <authorList>
            <person name="Moore K.R."/>
            <person name="Magnabosco C."/>
            <person name="Momper L."/>
            <person name="Gold D.A."/>
            <person name="Bosak T."/>
            <person name="Fournier G.P."/>
        </authorList>
    </citation>
    <scope>NUCLEOTIDE SEQUENCE [LARGE SCALE GENOMIC DNA]</scope>
    <source>
        <strain evidence="1 2">CCAP 1448/3</strain>
    </source>
</reference>
<gene>
    <name evidence="1" type="ORF">C7B64_12920</name>
</gene>
<name>A0A2T1C2J6_9CYAN</name>
<accession>A0A2T1C2J6</accession>
<proteinExistence type="predicted"/>
<keyword evidence="2" id="KW-1185">Reference proteome</keyword>
<dbReference type="AlphaFoldDB" id="A0A2T1C2J6"/>
<dbReference type="EMBL" id="PVWJ01000058">
    <property type="protein sequence ID" value="PSB02496.1"/>
    <property type="molecule type" value="Genomic_DNA"/>
</dbReference>
<evidence type="ECO:0000313" key="2">
    <source>
        <dbReference type="Proteomes" id="UP000238762"/>
    </source>
</evidence>